<dbReference type="AlphaFoldDB" id="A0A0F9ATV7"/>
<dbReference type="InterPro" id="IPR003805">
    <property type="entry name" value="CobS"/>
</dbReference>
<comment type="catalytic activity">
    <reaction evidence="17">
        <text>alpha-ribazole + adenosylcob(III)inamide-GDP = adenosylcob(III)alamin + GMP + H(+)</text>
        <dbReference type="Rhea" id="RHEA:16049"/>
        <dbReference type="ChEBI" id="CHEBI:10329"/>
        <dbReference type="ChEBI" id="CHEBI:15378"/>
        <dbReference type="ChEBI" id="CHEBI:18408"/>
        <dbReference type="ChEBI" id="CHEBI:58115"/>
        <dbReference type="ChEBI" id="CHEBI:60487"/>
        <dbReference type="EC" id="2.7.8.26"/>
    </reaction>
</comment>
<feature type="non-terminal residue" evidence="20">
    <location>
        <position position="1"/>
    </location>
</feature>
<comment type="subcellular location">
    <subcellularLocation>
        <location evidence="2">Cell membrane</location>
        <topology evidence="2">Multi-pass membrane protein</topology>
    </subcellularLocation>
</comment>
<dbReference type="GO" id="GO:0051073">
    <property type="term" value="F:adenosylcobinamide-GDP ribazoletransferase activity"/>
    <property type="evidence" value="ECO:0007669"/>
    <property type="project" value="UniProtKB-EC"/>
</dbReference>
<keyword evidence="7" id="KW-1003">Cell membrane</keyword>
<evidence type="ECO:0000256" key="18">
    <source>
        <dbReference type="ARBA" id="ARBA00049504"/>
    </source>
</evidence>
<evidence type="ECO:0000256" key="19">
    <source>
        <dbReference type="SAM" id="Phobius"/>
    </source>
</evidence>
<dbReference type="PANTHER" id="PTHR34148:SF1">
    <property type="entry name" value="ADENOSYLCOBINAMIDE-GDP RIBAZOLETRANSFERASE"/>
    <property type="match status" value="1"/>
</dbReference>
<evidence type="ECO:0000256" key="4">
    <source>
        <dbReference type="ARBA" id="ARBA00010561"/>
    </source>
</evidence>
<dbReference type="GO" id="GO:0009236">
    <property type="term" value="P:cobalamin biosynthetic process"/>
    <property type="evidence" value="ECO:0007669"/>
    <property type="project" value="UniProtKB-UniPathway"/>
</dbReference>
<protein>
    <recommendedName>
        <fullName evidence="6">Adenosylcobinamide-GDP ribazoletransferase</fullName>
        <ecNumber evidence="5">2.7.8.26</ecNumber>
    </recommendedName>
    <alternativeName>
        <fullName evidence="16">Cobalamin synthase</fullName>
    </alternativeName>
    <alternativeName>
        <fullName evidence="15">Cobalamin-5'-phosphate synthase</fullName>
    </alternativeName>
</protein>
<keyword evidence="9" id="KW-0808">Transferase</keyword>
<evidence type="ECO:0000256" key="2">
    <source>
        <dbReference type="ARBA" id="ARBA00004651"/>
    </source>
</evidence>
<reference evidence="20" key="1">
    <citation type="journal article" date="2015" name="Nature">
        <title>Complex archaea that bridge the gap between prokaryotes and eukaryotes.</title>
        <authorList>
            <person name="Spang A."/>
            <person name="Saw J.H."/>
            <person name="Jorgensen S.L."/>
            <person name="Zaremba-Niedzwiedzka K."/>
            <person name="Martijn J."/>
            <person name="Lind A.E."/>
            <person name="van Eijk R."/>
            <person name="Schleper C."/>
            <person name="Guy L."/>
            <person name="Ettema T.J."/>
        </authorList>
    </citation>
    <scope>NUCLEOTIDE SEQUENCE</scope>
</reference>
<keyword evidence="10 19" id="KW-0812">Transmembrane</keyword>
<comment type="caution">
    <text evidence="20">The sequence shown here is derived from an EMBL/GenBank/DDBJ whole genome shotgun (WGS) entry which is preliminary data.</text>
</comment>
<dbReference type="EC" id="2.7.8.26" evidence="5"/>
<keyword evidence="12 19" id="KW-1133">Transmembrane helix</keyword>
<dbReference type="EMBL" id="LAZR01044267">
    <property type="protein sequence ID" value="KKL05077.1"/>
    <property type="molecule type" value="Genomic_DNA"/>
</dbReference>
<dbReference type="HAMAP" id="MF_00719">
    <property type="entry name" value="CobS"/>
    <property type="match status" value="1"/>
</dbReference>
<evidence type="ECO:0000256" key="10">
    <source>
        <dbReference type="ARBA" id="ARBA00022692"/>
    </source>
</evidence>
<evidence type="ECO:0000256" key="8">
    <source>
        <dbReference type="ARBA" id="ARBA00022573"/>
    </source>
</evidence>
<evidence type="ECO:0000256" key="9">
    <source>
        <dbReference type="ARBA" id="ARBA00022679"/>
    </source>
</evidence>
<dbReference type="UniPathway" id="UPA00148">
    <property type="reaction ID" value="UER00238"/>
</dbReference>
<dbReference type="PANTHER" id="PTHR34148">
    <property type="entry name" value="ADENOSYLCOBINAMIDE-GDP RIBAZOLETRANSFERASE"/>
    <property type="match status" value="1"/>
</dbReference>
<evidence type="ECO:0000256" key="14">
    <source>
        <dbReference type="ARBA" id="ARBA00025228"/>
    </source>
</evidence>
<comment type="catalytic activity">
    <reaction evidence="18">
        <text>alpha-ribazole 5'-phosphate + adenosylcob(III)inamide-GDP = adenosylcob(III)alamin 5'-phosphate + GMP + H(+)</text>
        <dbReference type="Rhea" id="RHEA:23560"/>
        <dbReference type="ChEBI" id="CHEBI:15378"/>
        <dbReference type="ChEBI" id="CHEBI:57918"/>
        <dbReference type="ChEBI" id="CHEBI:58115"/>
        <dbReference type="ChEBI" id="CHEBI:60487"/>
        <dbReference type="ChEBI" id="CHEBI:60493"/>
        <dbReference type="EC" id="2.7.8.26"/>
    </reaction>
</comment>
<proteinExistence type="inferred from homology"/>
<comment type="pathway">
    <text evidence="3">Cofactor biosynthesis; adenosylcobalamin biosynthesis; adenosylcobalamin from cob(II)yrinate a,c-diamide: step 7/7.</text>
</comment>
<evidence type="ECO:0000256" key="17">
    <source>
        <dbReference type="ARBA" id="ARBA00048623"/>
    </source>
</evidence>
<feature type="transmembrane region" description="Helical" evidence="19">
    <location>
        <begin position="64"/>
        <end position="97"/>
    </location>
</feature>
<evidence type="ECO:0000256" key="1">
    <source>
        <dbReference type="ARBA" id="ARBA00001946"/>
    </source>
</evidence>
<evidence type="ECO:0000256" key="5">
    <source>
        <dbReference type="ARBA" id="ARBA00013200"/>
    </source>
</evidence>
<dbReference type="Pfam" id="PF02654">
    <property type="entry name" value="CobS"/>
    <property type="match status" value="1"/>
</dbReference>
<comment type="cofactor">
    <cofactor evidence="1">
        <name>Mg(2+)</name>
        <dbReference type="ChEBI" id="CHEBI:18420"/>
    </cofactor>
</comment>
<comment type="function">
    <text evidence="14">Joins adenosylcobinamide-GDP and alpha-ribazole to generate adenosylcobalamin (Ado-cobalamin). Also synthesizes adenosylcobalamin 5'-phosphate from adenosylcobinamide-GDP and alpha-ribazole 5'-phosphate.</text>
</comment>
<gene>
    <name evidence="20" type="ORF">LCGC14_2609640</name>
</gene>
<evidence type="ECO:0000256" key="11">
    <source>
        <dbReference type="ARBA" id="ARBA00022842"/>
    </source>
</evidence>
<evidence type="ECO:0000256" key="3">
    <source>
        <dbReference type="ARBA" id="ARBA00004663"/>
    </source>
</evidence>
<organism evidence="20">
    <name type="scientific">marine sediment metagenome</name>
    <dbReference type="NCBI Taxonomy" id="412755"/>
    <lineage>
        <taxon>unclassified sequences</taxon>
        <taxon>metagenomes</taxon>
        <taxon>ecological metagenomes</taxon>
    </lineage>
</organism>
<comment type="similarity">
    <text evidence="4">Belongs to the CobS family.</text>
</comment>
<evidence type="ECO:0000256" key="15">
    <source>
        <dbReference type="ARBA" id="ARBA00032605"/>
    </source>
</evidence>
<evidence type="ECO:0000256" key="13">
    <source>
        <dbReference type="ARBA" id="ARBA00023136"/>
    </source>
</evidence>
<dbReference type="GO" id="GO:0005886">
    <property type="term" value="C:plasma membrane"/>
    <property type="evidence" value="ECO:0007669"/>
    <property type="project" value="UniProtKB-SubCell"/>
</dbReference>
<sequence length="136" mass="13509">ALVLAIGLRWSALSAIFTAGWVVTPLLLAAILSRVPMVALGVWLPAARNTGASALTGRPRGSSLLVAAGLGFAAATILAGWAGLVAGLMAGAIAWGWGMVAKTKLGGQTGDILGASQQLTEIAVLTVLAASVSHVV</sequence>
<keyword evidence="13 19" id="KW-0472">Membrane</keyword>
<evidence type="ECO:0000256" key="12">
    <source>
        <dbReference type="ARBA" id="ARBA00022989"/>
    </source>
</evidence>
<evidence type="ECO:0000313" key="20">
    <source>
        <dbReference type="EMBL" id="KKL05077.1"/>
    </source>
</evidence>
<evidence type="ECO:0000256" key="6">
    <source>
        <dbReference type="ARBA" id="ARBA00015850"/>
    </source>
</evidence>
<evidence type="ECO:0000256" key="16">
    <source>
        <dbReference type="ARBA" id="ARBA00032853"/>
    </source>
</evidence>
<accession>A0A0F9ATV7</accession>
<evidence type="ECO:0000256" key="7">
    <source>
        <dbReference type="ARBA" id="ARBA00022475"/>
    </source>
</evidence>
<name>A0A0F9ATV7_9ZZZZ</name>
<keyword evidence="11" id="KW-0460">Magnesium</keyword>
<feature type="transmembrane region" description="Helical" evidence="19">
    <location>
        <begin position="12"/>
        <end position="44"/>
    </location>
</feature>
<dbReference type="GO" id="GO:0008818">
    <property type="term" value="F:cobalamin 5'-phosphate synthase activity"/>
    <property type="evidence" value="ECO:0007669"/>
    <property type="project" value="InterPro"/>
</dbReference>
<keyword evidence="8" id="KW-0169">Cobalamin biosynthesis</keyword>